<reference evidence="2" key="1">
    <citation type="journal article" date="2009" name="PLoS Genet.">
        <title>Sequencing, mapping, and analysis of 27,455 maize full-length cDNAs.</title>
        <authorList>
            <person name="Soderlund C."/>
            <person name="Descour A."/>
            <person name="Kudrna D."/>
            <person name="Bomhoff M."/>
            <person name="Boyd L."/>
            <person name="Currie J."/>
            <person name="Angelova A."/>
            <person name="Collura K."/>
            <person name="Wissotski M."/>
            <person name="Ashley E."/>
            <person name="Morrow D."/>
            <person name="Fernandes J."/>
            <person name="Walbot V."/>
            <person name="Yu Y."/>
        </authorList>
    </citation>
    <scope>NUCLEOTIDE SEQUENCE</scope>
    <source>
        <strain evidence="2">B73</strain>
    </source>
</reference>
<feature type="compositionally biased region" description="Pro residues" evidence="1">
    <location>
        <begin position="1"/>
        <end position="11"/>
    </location>
</feature>
<gene>
    <name evidence="3" type="primary">LOC100192633</name>
</gene>
<accession>B4FC29</accession>
<evidence type="ECO:0000256" key="1">
    <source>
        <dbReference type="SAM" id="MobiDB-lite"/>
    </source>
</evidence>
<dbReference type="EnsemblPlants" id="Zm00001eb202280_T001">
    <property type="protein sequence ID" value="Zm00001eb202280_P001"/>
    <property type="gene ID" value="Zm00001eb202280"/>
</dbReference>
<protein>
    <submittedName>
        <fullName evidence="2 3">Uncharacterized protein</fullName>
    </submittedName>
</protein>
<evidence type="ECO:0000313" key="4">
    <source>
        <dbReference type="Proteomes" id="UP000007305"/>
    </source>
</evidence>
<dbReference type="AlphaFoldDB" id="B4FC29"/>
<dbReference type="GeneID" id="100192633"/>
<dbReference type="KEGG" id="zma:100192633"/>
<reference evidence="4" key="2">
    <citation type="journal article" date="2009" name="Science">
        <title>The B73 maize genome: complexity, diversity, and dynamics.</title>
        <authorList>
            <person name="Schnable P.S."/>
            <person name="Ware D."/>
            <person name="Fulton R.S."/>
            <person name="Stein J.C."/>
            <person name="Wei F."/>
            <person name="Pasternak S."/>
            <person name="Liang C."/>
            <person name="Zhang J."/>
            <person name="Fulton L."/>
            <person name="Graves T.A."/>
            <person name="Minx P."/>
            <person name="Reily A.D."/>
            <person name="Courtney L."/>
            <person name="Kruchowski S.S."/>
            <person name="Tomlinson C."/>
            <person name="Strong C."/>
            <person name="Delehaunty K."/>
            <person name="Fronick C."/>
            <person name="Courtney B."/>
            <person name="Rock S.M."/>
            <person name="Belter E."/>
            <person name="Du F."/>
            <person name="Kim K."/>
            <person name="Abbott R.M."/>
            <person name="Cotton M."/>
            <person name="Levy A."/>
            <person name="Marchetto P."/>
            <person name="Ochoa K."/>
            <person name="Jackson S.M."/>
            <person name="Gillam B."/>
            <person name="Chen W."/>
            <person name="Yan L."/>
            <person name="Higginbotham J."/>
            <person name="Cardenas M."/>
            <person name="Waligorski J."/>
            <person name="Applebaum E."/>
            <person name="Phelps L."/>
            <person name="Falcone J."/>
            <person name="Kanchi K."/>
            <person name="Thane T."/>
            <person name="Scimone A."/>
            <person name="Thane N."/>
            <person name="Henke J."/>
            <person name="Wang T."/>
            <person name="Ruppert J."/>
            <person name="Shah N."/>
            <person name="Rotter K."/>
            <person name="Hodges J."/>
            <person name="Ingenthron E."/>
            <person name="Cordes M."/>
            <person name="Kohlberg S."/>
            <person name="Sgro J."/>
            <person name="Delgado B."/>
            <person name="Mead K."/>
            <person name="Chinwalla A."/>
            <person name="Leonard S."/>
            <person name="Crouse K."/>
            <person name="Collura K."/>
            <person name="Kudrna D."/>
            <person name="Currie J."/>
            <person name="He R."/>
            <person name="Angelova A."/>
            <person name="Rajasekar S."/>
            <person name="Mueller T."/>
            <person name="Lomeli R."/>
            <person name="Scara G."/>
            <person name="Ko A."/>
            <person name="Delaney K."/>
            <person name="Wissotski M."/>
            <person name="Lopez G."/>
            <person name="Campos D."/>
            <person name="Braidotti M."/>
            <person name="Ashley E."/>
            <person name="Golser W."/>
            <person name="Kim H."/>
            <person name="Lee S."/>
            <person name="Lin J."/>
            <person name="Dujmic Z."/>
            <person name="Kim W."/>
            <person name="Talag J."/>
            <person name="Zuccolo A."/>
            <person name="Fan C."/>
            <person name="Sebastian A."/>
            <person name="Kramer M."/>
            <person name="Spiegel L."/>
            <person name="Nascimento L."/>
            <person name="Zutavern T."/>
            <person name="Miller B."/>
            <person name="Ambroise C."/>
            <person name="Muller S."/>
            <person name="Spooner W."/>
            <person name="Narechania A."/>
            <person name="Ren L."/>
            <person name="Wei S."/>
            <person name="Kumari S."/>
            <person name="Faga B."/>
            <person name="Levy M.J."/>
            <person name="McMahan L."/>
            <person name="Van Buren P."/>
            <person name="Vaughn M.W."/>
            <person name="Ying K."/>
            <person name="Yeh C.-T."/>
            <person name="Emrich S.J."/>
            <person name="Jia Y."/>
            <person name="Kalyanaraman A."/>
            <person name="Hsia A.-P."/>
            <person name="Barbazuk W.B."/>
            <person name="Baucom R.S."/>
            <person name="Brutnell T.P."/>
            <person name="Carpita N.C."/>
            <person name="Chaparro C."/>
            <person name="Chia J.-M."/>
            <person name="Deragon J.-M."/>
            <person name="Estill J.C."/>
            <person name="Fu Y."/>
            <person name="Jeddeloh J.A."/>
            <person name="Han Y."/>
            <person name="Lee H."/>
            <person name="Li P."/>
            <person name="Lisch D.R."/>
            <person name="Liu S."/>
            <person name="Liu Z."/>
            <person name="Nagel D.H."/>
            <person name="McCann M.C."/>
            <person name="SanMiguel P."/>
            <person name="Myers A.M."/>
            <person name="Nettleton D."/>
            <person name="Nguyen J."/>
            <person name="Penning B.W."/>
            <person name="Ponnala L."/>
            <person name="Schneider K.L."/>
            <person name="Schwartz D.C."/>
            <person name="Sharma A."/>
            <person name="Soderlund C."/>
            <person name="Springer N.M."/>
            <person name="Sun Q."/>
            <person name="Wang H."/>
            <person name="Waterman M."/>
            <person name="Westerman R."/>
            <person name="Wolfgruber T.K."/>
            <person name="Yang L."/>
            <person name="Yu Y."/>
            <person name="Zhang L."/>
            <person name="Zhou S."/>
            <person name="Zhu Q."/>
            <person name="Bennetzen J.L."/>
            <person name="Dawe R.K."/>
            <person name="Jiang J."/>
            <person name="Jiang N."/>
            <person name="Presting G.G."/>
            <person name="Wessler S.R."/>
            <person name="Aluru S."/>
            <person name="Martienssen R.A."/>
            <person name="Clifton S.W."/>
            <person name="McCombie W.R."/>
            <person name="Wing R.A."/>
            <person name="Wilson R.K."/>
        </authorList>
    </citation>
    <scope>NUCLEOTIDE SEQUENCE [LARGE SCALE GENOMIC DNA]</scope>
    <source>
        <strain evidence="4">cv. B73</strain>
    </source>
</reference>
<proteinExistence type="evidence at transcript level"/>
<dbReference type="EMBL" id="BT034667">
    <property type="protein sequence ID" value="ACF79672.1"/>
    <property type="molecule type" value="mRNA"/>
</dbReference>
<reference evidence="3" key="3">
    <citation type="submission" date="2019-07" db="EMBL/GenBank/DDBJ databases">
        <authorList>
            <person name="Seetharam A."/>
            <person name="Woodhouse M."/>
            <person name="Cannon E."/>
        </authorList>
    </citation>
    <scope>NUCLEOTIDE SEQUENCE [LARGE SCALE GENOMIC DNA]</scope>
    <source>
        <strain evidence="3">cv. B73</strain>
    </source>
</reference>
<feature type="region of interest" description="Disordered" evidence="1">
    <location>
        <begin position="1"/>
        <end position="41"/>
    </location>
</feature>
<keyword evidence="4" id="KW-1185">Reference proteome</keyword>
<organism evidence="2">
    <name type="scientific">Zea mays</name>
    <name type="common">Maize</name>
    <dbReference type="NCBI Taxonomy" id="4577"/>
    <lineage>
        <taxon>Eukaryota</taxon>
        <taxon>Viridiplantae</taxon>
        <taxon>Streptophyta</taxon>
        <taxon>Embryophyta</taxon>
        <taxon>Tracheophyta</taxon>
        <taxon>Spermatophyta</taxon>
        <taxon>Magnoliopsida</taxon>
        <taxon>Liliopsida</taxon>
        <taxon>Poales</taxon>
        <taxon>Poaceae</taxon>
        <taxon>PACMAD clade</taxon>
        <taxon>Panicoideae</taxon>
        <taxon>Andropogonodae</taxon>
        <taxon>Andropogoneae</taxon>
        <taxon>Tripsacinae</taxon>
        <taxon>Zea</taxon>
    </lineage>
</organism>
<dbReference type="RefSeq" id="NP_001131319.1">
    <property type="nucleotide sequence ID" value="NM_001137847.1"/>
</dbReference>
<dbReference type="Proteomes" id="UP000007305">
    <property type="component" value="Chromosome 4"/>
</dbReference>
<dbReference type="Gramene" id="Zm00001eb202280_T001">
    <property type="protein sequence ID" value="Zm00001eb202280_P001"/>
    <property type="gene ID" value="Zm00001eb202280"/>
</dbReference>
<name>B4FC29_MAIZE</name>
<sequence>MAAVPFAPPSQPRSLPKHRRPSRGRSGARPPSPHPLPGVRPRLPHAVCSSLVLEIAHGAQPHAALRSLLSGGWCAQAPGSGSPGKSWRCGGPPTAMEVLAATPCRRRLPCRDHLPLPPRHGEERRGGRELDQLLLPLLLPLG</sequence>
<evidence type="ECO:0000313" key="2">
    <source>
        <dbReference type="EMBL" id="ACF79672.1"/>
    </source>
</evidence>
<reference evidence="3" key="4">
    <citation type="submission" date="2021-05" db="UniProtKB">
        <authorList>
            <consortium name="EnsemblPlants"/>
        </authorList>
    </citation>
    <scope>IDENTIFICATION</scope>
    <source>
        <strain evidence="3">cv. B73</strain>
    </source>
</reference>
<evidence type="ECO:0000313" key="3">
    <source>
        <dbReference type="EnsemblPlants" id="Zm00001eb202280_P001"/>
    </source>
</evidence>